<organism evidence="6 7">
    <name type="scientific">Exophiala oligosperma</name>
    <dbReference type="NCBI Taxonomy" id="215243"/>
    <lineage>
        <taxon>Eukaryota</taxon>
        <taxon>Fungi</taxon>
        <taxon>Dikarya</taxon>
        <taxon>Ascomycota</taxon>
        <taxon>Pezizomycotina</taxon>
        <taxon>Eurotiomycetes</taxon>
        <taxon>Chaetothyriomycetidae</taxon>
        <taxon>Chaetothyriales</taxon>
        <taxon>Herpotrichiellaceae</taxon>
        <taxon>Exophiala</taxon>
    </lineage>
</organism>
<evidence type="ECO:0000256" key="4">
    <source>
        <dbReference type="ARBA" id="ARBA00023242"/>
    </source>
</evidence>
<dbReference type="STRING" id="215243.A0A0D2DRP4"/>
<dbReference type="Proteomes" id="UP000053342">
    <property type="component" value="Unassembled WGS sequence"/>
</dbReference>
<protein>
    <recommendedName>
        <fullName evidence="8">Zn(2)-C6 fungal-type domain-containing protein</fullName>
    </recommendedName>
</protein>
<proteinExistence type="predicted"/>
<dbReference type="Gene3D" id="4.10.240.10">
    <property type="entry name" value="Zn(2)-C6 fungal-type DNA-binding domain"/>
    <property type="match status" value="1"/>
</dbReference>
<dbReference type="VEuPathDB" id="FungiDB:PV06_04016"/>
<dbReference type="HOGENOM" id="CLU_036113_1_0_1"/>
<dbReference type="RefSeq" id="XP_016265859.1">
    <property type="nucleotide sequence ID" value="XM_016404854.1"/>
</dbReference>
<evidence type="ECO:0008006" key="8">
    <source>
        <dbReference type="Google" id="ProtNLM"/>
    </source>
</evidence>
<dbReference type="SUPFAM" id="SSF57701">
    <property type="entry name" value="Zn2/Cys6 DNA-binding domain"/>
    <property type="match status" value="1"/>
</dbReference>
<dbReference type="InterPro" id="IPR001138">
    <property type="entry name" value="Zn2Cys6_DnaBD"/>
</dbReference>
<dbReference type="CDD" id="cd00067">
    <property type="entry name" value="GAL4"/>
    <property type="match status" value="1"/>
</dbReference>
<keyword evidence="4" id="KW-0539">Nucleus</keyword>
<evidence type="ECO:0000256" key="3">
    <source>
        <dbReference type="ARBA" id="ARBA00023163"/>
    </source>
</evidence>
<dbReference type="GeneID" id="27356090"/>
<evidence type="ECO:0000256" key="1">
    <source>
        <dbReference type="ARBA" id="ARBA00023015"/>
    </source>
</evidence>
<accession>A0A0D2DRP4</accession>
<keyword evidence="7" id="KW-1185">Reference proteome</keyword>
<evidence type="ECO:0000256" key="5">
    <source>
        <dbReference type="SAM" id="MobiDB-lite"/>
    </source>
</evidence>
<dbReference type="InterPro" id="IPR036864">
    <property type="entry name" value="Zn2-C6_fun-type_DNA-bd_sf"/>
</dbReference>
<reference evidence="6 7" key="1">
    <citation type="submission" date="2015-01" db="EMBL/GenBank/DDBJ databases">
        <title>The Genome Sequence of Exophiala oligosperma CBS72588.</title>
        <authorList>
            <consortium name="The Broad Institute Genomics Platform"/>
            <person name="Cuomo C."/>
            <person name="de Hoog S."/>
            <person name="Gorbushina A."/>
            <person name="Stielow B."/>
            <person name="Teixiera M."/>
            <person name="Abouelleil A."/>
            <person name="Chapman S.B."/>
            <person name="Priest M."/>
            <person name="Young S.K."/>
            <person name="Wortman J."/>
            <person name="Nusbaum C."/>
            <person name="Birren B."/>
        </authorList>
    </citation>
    <scope>NUCLEOTIDE SEQUENCE [LARGE SCALE GENOMIC DNA]</scope>
    <source>
        <strain evidence="6 7">CBS 72588</strain>
    </source>
</reference>
<keyword evidence="2" id="KW-0238">DNA-binding</keyword>
<dbReference type="OrthoDB" id="4137815at2759"/>
<evidence type="ECO:0000313" key="6">
    <source>
        <dbReference type="EMBL" id="KIW45643.1"/>
    </source>
</evidence>
<name>A0A0D2DRP4_9EURO</name>
<feature type="compositionally biased region" description="Low complexity" evidence="5">
    <location>
        <begin position="349"/>
        <end position="358"/>
    </location>
</feature>
<dbReference type="GO" id="GO:0000981">
    <property type="term" value="F:DNA-binding transcription factor activity, RNA polymerase II-specific"/>
    <property type="evidence" value="ECO:0007669"/>
    <property type="project" value="InterPro"/>
</dbReference>
<keyword evidence="1" id="KW-0805">Transcription regulation</keyword>
<dbReference type="AlphaFoldDB" id="A0A0D2DRP4"/>
<gene>
    <name evidence="6" type="ORF">PV06_04016</name>
</gene>
<evidence type="ECO:0000313" key="7">
    <source>
        <dbReference type="Proteomes" id="UP000053342"/>
    </source>
</evidence>
<sequence length="582" mass="64374">MSTPRSPRRACDRCYKHKERCHFDDSAAEKCTLCQSSKSQCTNSRVQYRSGRRPKVSTFGPDGSSIQVWAVKDSLGVKVNNNKSRKRRGEQLTKSTSNPNVKLDGNGNGDDSTVPQSTTILSTLSGVAQVDSASTQTSTDERYYSSASQLYESSPEILEQFSQVYDLFMLGPTFAEGFRAAIRLSFFSSPALLKEIFEAIHSVVTRAKDFVVDVDDNDDSHRQRQRQPYVEADIMVGAAALEKLRTVQIKTVQDALAVNALGQTLAAFDLLTGCNDPALILRYSLSSIEPWYGELSSDPALDPFTITSIFWDTASCLLRRDVPVLRYTYRDHHHRHNHDHNEDEDEMNHNNSNTTTGGTVVERSAGLCTTLLPILYDLCVVSKELDVQRRCGIPGSIGPVRRVGESLERWAPDLDALAVACESHRRNFSPNEKLEMHSQAVMYRLAGLLLVHRILNPFGTLDGTAARYARDILDAMSRFCASAAAAAATTTSPTSPPPAETKAKTKTKTKMHNVALPLLVASLEISTIPPDIWQNVSLSSFAPVCVTKMQALVDHVWTERRRGSKQFMLDLIATGPNFIVVP</sequence>
<dbReference type="GO" id="GO:0003677">
    <property type="term" value="F:DNA binding"/>
    <property type="evidence" value="ECO:0007669"/>
    <property type="project" value="UniProtKB-KW"/>
</dbReference>
<dbReference type="EMBL" id="KN847334">
    <property type="protein sequence ID" value="KIW45643.1"/>
    <property type="molecule type" value="Genomic_DNA"/>
</dbReference>
<dbReference type="GO" id="GO:0008270">
    <property type="term" value="F:zinc ion binding"/>
    <property type="evidence" value="ECO:0007669"/>
    <property type="project" value="InterPro"/>
</dbReference>
<evidence type="ECO:0000256" key="2">
    <source>
        <dbReference type="ARBA" id="ARBA00023125"/>
    </source>
</evidence>
<feature type="region of interest" description="Disordered" evidence="5">
    <location>
        <begin position="335"/>
        <end position="358"/>
    </location>
</feature>
<feature type="region of interest" description="Disordered" evidence="5">
    <location>
        <begin position="80"/>
        <end position="117"/>
    </location>
</feature>
<feature type="region of interest" description="Disordered" evidence="5">
    <location>
        <begin position="487"/>
        <end position="507"/>
    </location>
</feature>
<keyword evidence="3" id="KW-0804">Transcription</keyword>